<dbReference type="PANTHER" id="PTHR39420">
    <property type="match status" value="1"/>
</dbReference>
<keyword evidence="1" id="KW-0378">Hydrolase</keyword>
<sequence length="365" mass="38266">MSGFVDIRLLARTAAELAPAGPALSPDAIAEVVVQLRTAAETSVDLVLDVMRLEQGRADAARARAAADQVLVVDRSTWAKATAQSMDAMLDPVVSPRVREALAGARVASSLELGGVLAVLSTRVLGQFDPFGGDAGEPARASAGAAAAHGGGPEAGRLLLVAPTVAQTEVSLRVPPRDFRLWVALHESTHRMQFAAAPWLRGHLQQRAADLLDAEAAEAGSGGLLPILRRLPSVVRGEAELMDLLTGPAQRAALDEVVSVMSLLEGHADVVMDAVGTAVLPSLPTIRRRFEARRDAGIGLAGVLGRLVGADSKLRQYREGATFVRGVVRRVGHAGLAAAFDSPQNLPTGAELASPRLWIRRVHGE</sequence>
<name>A0ABN2WV10_9MICO</name>
<reference evidence="1 2" key="1">
    <citation type="journal article" date="2019" name="Int. J. Syst. Evol. Microbiol.">
        <title>The Global Catalogue of Microorganisms (GCM) 10K type strain sequencing project: providing services to taxonomists for standard genome sequencing and annotation.</title>
        <authorList>
            <consortium name="The Broad Institute Genomics Platform"/>
            <consortium name="The Broad Institute Genome Sequencing Center for Infectious Disease"/>
            <person name="Wu L."/>
            <person name="Ma J."/>
        </authorList>
    </citation>
    <scope>NUCLEOTIDE SEQUENCE [LARGE SCALE GENOMIC DNA]</scope>
    <source>
        <strain evidence="1 2">JCM 15900</strain>
    </source>
</reference>
<gene>
    <name evidence="1" type="ORF">GCM10009823_21190</name>
</gene>
<keyword evidence="1" id="KW-0482">Metalloprotease</keyword>
<dbReference type="GO" id="GO:0008237">
    <property type="term" value="F:metallopeptidase activity"/>
    <property type="evidence" value="ECO:0007669"/>
    <property type="project" value="UniProtKB-KW"/>
</dbReference>
<dbReference type="Proteomes" id="UP001500984">
    <property type="component" value="Unassembled WGS sequence"/>
</dbReference>
<dbReference type="Gene3D" id="1.20.150.30">
    <property type="entry name" value="Zincin-like metallopeptidase, N-terminal domain"/>
    <property type="match status" value="1"/>
</dbReference>
<dbReference type="RefSeq" id="WP_291797499.1">
    <property type="nucleotide sequence ID" value="NZ_BAAAPZ010000008.1"/>
</dbReference>
<protein>
    <submittedName>
        <fullName evidence="1">Zinc-dependent metalloprotease</fullName>
    </submittedName>
</protein>
<dbReference type="InterPro" id="IPR018766">
    <property type="entry name" value="Zinicin_2"/>
</dbReference>
<comment type="caution">
    <text evidence="1">The sequence shown here is derived from an EMBL/GenBank/DDBJ whole genome shotgun (WGS) entry which is preliminary data.</text>
</comment>
<dbReference type="NCBIfam" id="TIGR03624">
    <property type="entry name" value="putative hydrolase"/>
    <property type="match status" value="1"/>
</dbReference>
<dbReference type="Pfam" id="PF10103">
    <property type="entry name" value="Zincin_2"/>
    <property type="match status" value="1"/>
</dbReference>
<dbReference type="NCBIfam" id="TIGR03883">
    <property type="entry name" value="DUF2342_F420"/>
    <property type="match status" value="1"/>
</dbReference>
<dbReference type="InterPro" id="IPR022454">
    <property type="entry name" value="CHP03883_F420-assoc"/>
</dbReference>
<dbReference type="EMBL" id="BAAAPZ010000008">
    <property type="protein sequence ID" value="GAA2099357.1"/>
    <property type="molecule type" value="Genomic_DNA"/>
</dbReference>
<proteinExistence type="predicted"/>
<dbReference type="PANTHER" id="PTHR39420:SF1">
    <property type="entry name" value="HYDROLASE"/>
    <property type="match status" value="1"/>
</dbReference>
<accession>A0ABN2WV10</accession>
<dbReference type="InterPro" id="IPR042271">
    <property type="entry name" value="Zinicin_2_N"/>
</dbReference>
<keyword evidence="2" id="KW-1185">Reference proteome</keyword>
<organism evidence="1 2">
    <name type="scientific">Brevibacterium salitolerans</name>
    <dbReference type="NCBI Taxonomy" id="1403566"/>
    <lineage>
        <taxon>Bacteria</taxon>
        <taxon>Bacillati</taxon>
        <taxon>Actinomycetota</taxon>
        <taxon>Actinomycetes</taxon>
        <taxon>Micrococcales</taxon>
        <taxon>Brevibacteriaceae</taxon>
        <taxon>Brevibacterium</taxon>
    </lineage>
</organism>
<evidence type="ECO:0000313" key="1">
    <source>
        <dbReference type="EMBL" id="GAA2099357.1"/>
    </source>
</evidence>
<evidence type="ECO:0000313" key="2">
    <source>
        <dbReference type="Proteomes" id="UP001500984"/>
    </source>
</evidence>
<keyword evidence="1" id="KW-0645">Protease</keyword>
<dbReference type="SUPFAM" id="SSF55486">
    <property type="entry name" value="Metalloproteases ('zincins'), catalytic domain"/>
    <property type="match status" value="1"/>
</dbReference>